<proteinExistence type="predicted"/>
<dbReference type="Pfam" id="PF04017">
    <property type="entry name" value="DUF366"/>
    <property type="match status" value="1"/>
</dbReference>
<dbReference type="SUPFAM" id="SSF55681">
    <property type="entry name" value="Class II aaRS and biotin synthetases"/>
    <property type="match status" value="1"/>
</dbReference>
<evidence type="ECO:0008006" key="3">
    <source>
        <dbReference type="Google" id="ProtNLM"/>
    </source>
</evidence>
<reference evidence="1 2" key="1">
    <citation type="submission" date="2016-04" db="EMBL/GenBank/DDBJ databases">
        <title>Genome sequence of Methanobrevibacter filiformis DSM 11501.</title>
        <authorList>
            <person name="Poehlein A."/>
            <person name="Seedorf H."/>
            <person name="Daniel R."/>
        </authorList>
    </citation>
    <scope>NUCLEOTIDE SEQUENCE [LARGE SCALE GENOMIC DNA]</scope>
    <source>
        <strain evidence="1 2">DSM 11501</strain>
    </source>
</reference>
<dbReference type="Gene3D" id="3.30.930.10">
    <property type="entry name" value="Bira Bifunctional Protein, Domain 2"/>
    <property type="match status" value="1"/>
</dbReference>
<keyword evidence="2" id="KW-1185">Reference proteome</keyword>
<evidence type="ECO:0000313" key="2">
    <source>
        <dbReference type="Proteomes" id="UP000077066"/>
    </source>
</evidence>
<dbReference type="STRING" id="55758.MBFIL_11640"/>
<dbReference type="OrthoDB" id="70011at2157"/>
<dbReference type="RefSeq" id="WP_084266324.1">
    <property type="nucleotide sequence ID" value="NZ_LWMT01000231.1"/>
</dbReference>
<evidence type="ECO:0000313" key="1">
    <source>
        <dbReference type="EMBL" id="KZX12297.1"/>
    </source>
</evidence>
<dbReference type="Proteomes" id="UP000077066">
    <property type="component" value="Unassembled WGS sequence"/>
</dbReference>
<accession>A0A166C8V2</accession>
<organism evidence="1 2">
    <name type="scientific">Methanobrevibacter filiformis</name>
    <dbReference type="NCBI Taxonomy" id="55758"/>
    <lineage>
        <taxon>Archaea</taxon>
        <taxon>Methanobacteriati</taxon>
        <taxon>Methanobacteriota</taxon>
        <taxon>Methanomada group</taxon>
        <taxon>Methanobacteria</taxon>
        <taxon>Methanobacteriales</taxon>
        <taxon>Methanobacteriaceae</taxon>
        <taxon>Methanobrevibacter</taxon>
    </lineage>
</organism>
<name>A0A166C8V2_9EURY</name>
<sequence>MEIKYKHLDNNFEYDGSQIDPSWAFRKLQLKGSSVISWIGSMNIKSDNLKDFEDVGLEIKSESMIHFIIEHFDTQPANLRLIYHRQRILVMILKELLSDYGIISKREGDDIYIDSKKLTVSIATTSISSMKIHFGINIYSKGTPDDVETIGLFEICNGENSEIFTENNILDFIANVVNSYINELNSIELDISKTNVF</sequence>
<dbReference type="AlphaFoldDB" id="A0A166C8V2"/>
<dbReference type="PATRIC" id="fig|55758.3.peg.1334"/>
<dbReference type="EMBL" id="LWMT01000231">
    <property type="protein sequence ID" value="KZX12297.1"/>
    <property type="molecule type" value="Genomic_DNA"/>
</dbReference>
<dbReference type="InterPro" id="IPR045864">
    <property type="entry name" value="aa-tRNA-synth_II/BPL/LPL"/>
</dbReference>
<comment type="caution">
    <text evidence="1">The sequence shown here is derived from an EMBL/GenBank/DDBJ whole genome shotgun (WGS) entry which is preliminary data.</text>
</comment>
<protein>
    <recommendedName>
        <fullName evidence="3">DUF366 domain-containing protein</fullName>
    </recommendedName>
</protein>
<gene>
    <name evidence="1" type="ORF">MBFIL_11640</name>
</gene>
<dbReference type="PIRSF" id="PIRSF006503">
    <property type="entry name" value="UCP006503"/>
    <property type="match status" value="1"/>
</dbReference>
<dbReference type="InterPro" id="IPR007162">
    <property type="entry name" value="DUF366"/>
</dbReference>